<proteinExistence type="predicted"/>
<gene>
    <name evidence="1" type="ORF">MAPG_07005</name>
</gene>
<reference evidence="1" key="2">
    <citation type="submission" date="2011-03" db="EMBL/GenBank/DDBJ databases">
        <title>Annotation of Magnaporthe poae ATCC 64411.</title>
        <authorList>
            <person name="Ma L.-J."/>
            <person name="Dead R."/>
            <person name="Young S.K."/>
            <person name="Zeng Q."/>
            <person name="Gargeya S."/>
            <person name="Fitzgerald M."/>
            <person name="Haas B."/>
            <person name="Abouelleil A."/>
            <person name="Alvarado L."/>
            <person name="Arachchi H.M."/>
            <person name="Berlin A."/>
            <person name="Brown A."/>
            <person name="Chapman S.B."/>
            <person name="Chen Z."/>
            <person name="Dunbar C."/>
            <person name="Freedman E."/>
            <person name="Gearin G."/>
            <person name="Gellesch M."/>
            <person name="Goldberg J."/>
            <person name="Griggs A."/>
            <person name="Gujja S."/>
            <person name="Heiman D."/>
            <person name="Howarth C."/>
            <person name="Larson L."/>
            <person name="Lui A."/>
            <person name="MacDonald P.J.P."/>
            <person name="Mehta T."/>
            <person name="Montmayeur A."/>
            <person name="Murphy C."/>
            <person name="Neiman D."/>
            <person name="Pearson M."/>
            <person name="Priest M."/>
            <person name="Roberts A."/>
            <person name="Saif S."/>
            <person name="Shea T."/>
            <person name="Shenoy N."/>
            <person name="Sisk P."/>
            <person name="Stolte C."/>
            <person name="Sykes S."/>
            <person name="Yandava C."/>
            <person name="Wortman J."/>
            <person name="Nusbaum C."/>
            <person name="Birren B."/>
        </authorList>
    </citation>
    <scope>NUCLEOTIDE SEQUENCE</scope>
    <source>
        <strain evidence="1">ATCC 64411</strain>
    </source>
</reference>
<dbReference type="EMBL" id="GL876971">
    <property type="protein sequence ID" value="KLU88018.1"/>
    <property type="molecule type" value="Genomic_DNA"/>
</dbReference>
<accession>A0A0H2TVW7</accession>
<sequence>FFFFSPPEKSWHHPFFLHVGGPRKQSRANGKAASGRWHLRHNPIVDAGGWGARFVQPLLGARAASAPPGAHSSWVRSVLLASAWAPCSPPGGRERLNCREQPCAAIVFGAVQHRCPKITAQKIARDQGAGWWWANIRDKWLVIKRRSQCAVQVQDHVCSSGWQAVVDGGDERGWHGREVDIGSWWMRLALSVQGPIHHLFVHVRCSMYGVRTTPYTAPTKLHRGDGQRAMKGRDVGCGFFWARCYWWPDWIWRWRGVSVCMCGCVCFCMAL</sequence>
<name>A0A0H2TVW7_MAGP6</name>
<dbReference type="AlphaFoldDB" id="A0A0H2TVW7"/>
<evidence type="ECO:0000313" key="1">
    <source>
        <dbReference type="EMBL" id="KLU88018.1"/>
    </source>
</evidence>
<dbReference type="VEuPathDB" id="FungiDB:MAPG_07005"/>
<organism evidence="1">
    <name type="scientific">Magnaporthiopsis poae (strain ATCC 64411 / 73-15)</name>
    <name type="common">Kentucky bluegrass fungus</name>
    <name type="synonym">Magnaporthe poae</name>
    <dbReference type="NCBI Taxonomy" id="644358"/>
    <lineage>
        <taxon>Eukaryota</taxon>
        <taxon>Fungi</taxon>
        <taxon>Dikarya</taxon>
        <taxon>Ascomycota</taxon>
        <taxon>Pezizomycotina</taxon>
        <taxon>Sordariomycetes</taxon>
        <taxon>Sordariomycetidae</taxon>
        <taxon>Magnaporthales</taxon>
        <taxon>Magnaporthaceae</taxon>
        <taxon>Magnaporthiopsis</taxon>
    </lineage>
</organism>
<feature type="non-terminal residue" evidence="1">
    <location>
        <position position="1"/>
    </location>
</feature>
<reference evidence="1" key="1">
    <citation type="submission" date="2010-05" db="EMBL/GenBank/DDBJ databases">
        <title>The Genome Sequence of Magnaporthe poae strain ATCC 64411.</title>
        <authorList>
            <consortium name="The Broad Institute Genome Sequencing Platform"/>
            <consortium name="Broad Institute Genome Sequencing Center for Infectious Disease"/>
            <person name="Ma L.-J."/>
            <person name="Dead R."/>
            <person name="Young S."/>
            <person name="Zeng Q."/>
            <person name="Koehrsen M."/>
            <person name="Alvarado L."/>
            <person name="Berlin A."/>
            <person name="Chapman S.B."/>
            <person name="Chen Z."/>
            <person name="Freedman E."/>
            <person name="Gellesch M."/>
            <person name="Goldberg J."/>
            <person name="Griggs A."/>
            <person name="Gujja S."/>
            <person name="Heilman E.R."/>
            <person name="Heiman D."/>
            <person name="Hepburn T."/>
            <person name="Howarth C."/>
            <person name="Jen D."/>
            <person name="Larson L."/>
            <person name="Mehta T."/>
            <person name="Neiman D."/>
            <person name="Pearson M."/>
            <person name="Roberts A."/>
            <person name="Saif S."/>
            <person name="Shea T."/>
            <person name="Shenoy N."/>
            <person name="Sisk P."/>
            <person name="Stolte C."/>
            <person name="Sykes S."/>
            <person name="Walk T."/>
            <person name="White J."/>
            <person name="Yandava C."/>
            <person name="Haas B."/>
            <person name="Nusbaum C."/>
            <person name="Birren B."/>
        </authorList>
    </citation>
    <scope>NUCLEOTIDE SEQUENCE</scope>
    <source>
        <strain evidence="1">ATCC 64411</strain>
    </source>
</reference>
<protein>
    <submittedName>
        <fullName evidence="1">Uncharacterized protein</fullName>
    </submittedName>
</protein>